<keyword evidence="2" id="KW-1185">Reference proteome</keyword>
<evidence type="ECO:0000313" key="3">
    <source>
        <dbReference type="RefSeq" id="XP_041420511.1"/>
    </source>
</evidence>
<feature type="region of interest" description="Disordered" evidence="1">
    <location>
        <begin position="226"/>
        <end position="246"/>
    </location>
</feature>
<reference evidence="3" key="1">
    <citation type="submission" date="2025-08" db="UniProtKB">
        <authorList>
            <consortium name="RefSeq"/>
        </authorList>
    </citation>
    <scope>IDENTIFICATION</scope>
    <source>
        <strain evidence="3">J_2021</strain>
        <tissue evidence="3">Erythrocytes</tissue>
    </source>
</reference>
<dbReference type="RefSeq" id="XP_041420511.1">
    <property type="nucleotide sequence ID" value="XM_041564577.1"/>
</dbReference>
<name>A0A8J1KT76_XENLA</name>
<proteinExistence type="predicted"/>
<evidence type="ECO:0000313" key="2">
    <source>
        <dbReference type="Proteomes" id="UP000186698"/>
    </source>
</evidence>
<protein>
    <submittedName>
        <fullName evidence="3">Uncharacterized protein LOC121394222</fullName>
    </submittedName>
</protein>
<accession>A0A8J1KT76</accession>
<sequence length="376" mass="40758">MRGEIKEQALLFALSCSPCVCVFTGAPPFAAMGGLPGSLLVCPQSPKKATGCADSGMLMSLLLSVVRFAGPSISCCSTLASFFPLLLPAATGRSSPPFSPGKLLERSFRQTGKPIGWRVLRGKQADTFTVGTLNSKPMLSTLFSALASAFNSRLWPGLIKRSAKQRVLKKQRSTTVKQKSFGQKVAVQGEVRSGRIGAGRVQAESNRQGPNQEINQTEYGIEESVTRQGQDFRSQDRQKQAGVTTGSRITEAISAQKHQELARRLPITGSENLYNDPLNIFKLHAIAHWGQHASAHAPTNTEETCRACPSYRRIQRRQDGEEGIPATPLDHQGGRLLHYPPRVGATGPPGLSGNLRWNCFLRQSALTSQTGTQEFS</sequence>
<evidence type="ECO:0000256" key="1">
    <source>
        <dbReference type="SAM" id="MobiDB-lite"/>
    </source>
</evidence>
<dbReference type="Proteomes" id="UP000186698">
    <property type="component" value="Chromosome 5S"/>
</dbReference>
<dbReference type="GeneID" id="121394222"/>
<organism evidence="2 3">
    <name type="scientific">Xenopus laevis</name>
    <name type="common">African clawed frog</name>
    <dbReference type="NCBI Taxonomy" id="8355"/>
    <lineage>
        <taxon>Eukaryota</taxon>
        <taxon>Metazoa</taxon>
        <taxon>Chordata</taxon>
        <taxon>Craniata</taxon>
        <taxon>Vertebrata</taxon>
        <taxon>Euteleostomi</taxon>
        <taxon>Amphibia</taxon>
        <taxon>Batrachia</taxon>
        <taxon>Anura</taxon>
        <taxon>Pipoidea</taxon>
        <taxon>Pipidae</taxon>
        <taxon>Xenopodinae</taxon>
        <taxon>Xenopus</taxon>
        <taxon>Xenopus</taxon>
    </lineage>
</organism>
<gene>
    <name evidence="3" type="primary">LOC121394222</name>
</gene>
<dbReference type="AlphaFoldDB" id="A0A8J1KT76"/>
<dbReference type="KEGG" id="xla:121394222"/>